<dbReference type="PANTHER" id="PTHR22603:SF66">
    <property type="entry name" value="ETHANOLAMINE KINASE"/>
    <property type="match status" value="1"/>
</dbReference>
<reference evidence="4 5" key="1">
    <citation type="submission" date="2024-12" db="EMBL/GenBank/DDBJ databases">
        <title>The unique morphological basis and parallel evolutionary history of personate flowers in Penstemon.</title>
        <authorList>
            <person name="Depatie T.H."/>
            <person name="Wessinger C.A."/>
        </authorList>
    </citation>
    <scope>NUCLEOTIDE SEQUENCE [LARGE SCALE GENOMIC DNA]</scope>
    <source>
        <strain evidence="4">WTNN_2</strain>
        <tissue evidence="4">Leaf</tissue>
    </source>
</reference>
<dbReference type="EC" id="2.7.1.82" evidence="3"/>
<evidence type="ECO:0000256" key="3">
    <source>
        <dbReference type="ARBA" id="ARBA00038874"/>
    </source>
</evidence>
<evidence type="ECO:0000256" key="2">
    <source>
        <dbReference type="ARBA" id="ARBA00038211"/>
    </source>
</evidence>
<name>A0ABD3SKL9_9LAMI</name>
<gene>
    <name evidence="4" type="ORF">ACJIZ3_021143</name>
</gene>
<evidence type="ECO:0000256" key="1">
    <source>
        <dbReference type="ARBA" id="ARBA00037883"/>
    </source>
</evidence>
<evidence type="ECO:0000313" key="5">
    <source>
        <dbReference type="Proteomes" id="UP001634393"/>
    </source>
</evidence>
<dbReference type="Gene3D" id="3.90.1200.10">
    <property type="match status" value="1"/>
</dbReference>
<dbReference type="CDD" id="cd05157">
    <property type="entry name" value="ETNK_euk"/>
    <property type="match status" value="1"/>
</dbReference>
<dbReference type="Proteomes" id="UP001634393">
    <property type="component" value="Unassembled WGS sequence"/>
</dbReference>
<proteinExistence type="inferred from homology"/>
<dbReference type="Gene3D" id="3.30.200.20">
    <property type="entry name" value="Phosphorylase Kinase, domain 1"/>
    <property type="match status" value="1"/>
</dbReference>
<dbReference type="SUPFAM" id="SSF56112">
    <property type="entry name" value="Protein kinase-like (PK-like)"/>
    <property type="match status" value="1"/>
</dbReference>
<evidence type="ECO:0000313" key="4">
    <source>
        <dbReference type="EMBL" id="KAL3825114.1"/>
    </source>
</evidence>
<comment type="pathway">
    <text evidence="1">Phospholipid metabolism; phosphatidylethanolamine biosynthesis; phosphatidylethanolamine from ethanolamine: step 1/3.</text>
</comment>
<keyword evidence="5" id="KW-1185">Reference proteome</keyword>
<accession>A0ABD3SKL9</accession>
<protein>
    <recommendedName>
        <fullName evidence="3">ethanolamine kinase</fullName>
        <ecNumber evidence="3">2.7.1.82</ecNumber>
    </recommendedName>
</protein>
<dbReference type="Pfam" id="PF01633">
    <property type="entry name" value="Choline_kinase"/>
    <property type="match status" value="1"/>
</dbReference>
<dbReference type="AlphaFoldDB" id="A0ABD3SKL9"/>
<sequence>MGAAVKIWDAIEVAESHSSELPSSSLTIDHSLSLTDMKPRIVELCKDLFNQWSDLDESDFSLEKVSGGITNLLLKVSVRENGGSVVNMTIRLYGPNTEYVINRERELQAIPYLSAAGFGAKLLGVFGNGMVQSFINARTLTPSDMRNPKLVVEIAKQLRKFHEVEIPGSKEPQLWNDIFKFFERALTLKFDDSEKQKKYEMVSFEKIQKEITELKEMTDRFDAPVVYAHNDLLSGNLMLNDDEDKLYLIDFEYGSYNYRGFDIGNHFNEYAGYDCDYSLYPTKDEQYNFFRHYLKPDRPHEVSDKDLEALYVETNTYMLASHLYWAIWALIQAKMSPIDFDYLSYFFLRYNEYKNQKEKCFQVAQSFLAKSPTG</sequence>
<dbReference type="GO" id="GO:0004305">
    <property type="term" value="F:ethanolamine kinase activity"/>
    <property type="evidence" value="ECO:0007669"/>
    <property type="project" value="UniProtKB-EC"/>
</dbReference>
<dbReference type="InterPro" id="IPR011009">
    <property type="entry name" value="Kinase-like_dom_sf"/>
</dbReference>
<comment type="similarity">
    <text evidence="2">Belongs to the choline/ethanolamine kinase family.</text>
</comment>
<comment type="caution">
    <text evidence="4">The sequence shown here is derived from an EMBL/GenBank/DDBJ whole genome shotgun (WGS) entry which is preliminary data.</text>
</comment>
<organism evidence="4 5">
    <name type="scientific">Penstemon smallii</name>
    <dbReference type="NCBI Taxonomy" id="265156"/>
    <lineage>
        <taxon>Eukaryota</taxon>
        <taxon>Viridiplantae</taxon>
        <taxon>Streptophyta</taxon>
        <taxon>Embryophyta</taxon>
        <taxon>Tracheophyta</taxon>
        <taxon>Spermatophyta</taxon>
        <taxon>Magnoliopsida</taxon>
        <taxon>eudicotyledons</taxon>
        <taxon>Gunneridae</taxon>
        <taxon>Pentapetalae</taxon>
        <taxon>asterids</taxon>
        <taxon>lamiids</taxon>
        <taxon>Lamiales</taxon>
        <taxon>Plantaginaceae</taxon>
        <taxon>Cheloneae</taxon>
        <taxon>Penstemon</taxon>
    </lineage>
</organism>
<dbReference type="PANTHER" id="PTHR22603">
    <property type="entry name" value="CHOLINE/ETHANOALAMINE KINASE"/>
    <property type="match status" value="1"/>
</dbReference>
<dbReference type="EMBL" id="JBJXBP010000006">
    <property type="protein sequence ID" value="KAL3825114.1"/>
    <property type="molecule type" value="Genomic_DNA"/>
</dbReference>